<dbReference type="EMBL" id="BQMJ01000025">
    <property type="protein sequence ID" value="GJQ11530.1"/>
    <property type="molecule type" value="Genomic_DNA"/>
</dbReference>
<evidence type="ECO:0000313" key="2">
    <source>
        <dbReference type="EMBL" id="GJQ12282.1"/>
    </source>
</evidence>
<sequence>MQTAQPDQRDDTLLLSEFSEQLKKFSRLHLQVGLSPLTTIEDCNTSTRLFMEQVSINIQKLQEKAEQLFHENYGFKTTKERLQLLYNEAVALERTASLLEDYTAMLENRFYQQALDKSLTRPE</sequence>
<evidence type="ECO:0000313" key="3">
    <source>
        <dbReference type="Proteomes" id="UP001061958"/>
    </source>
</evidence>
<organism evidence="1 3">
    <name type="scientific">Galdieria partita</name>
    <dbReference type="NCBI Taxonomy" id="83374"/>
    <lineage>
        <taxon>Eukaryota</taxon>
        <taxon>Rhodophyta</taxon>
        <taxon>Bangiophyceae</taxon>
        <taxon>Galdieriales</taxon>
        <taxon>Galdieriaceae</taxon>
        <taxon>Galdieria</taxon>
    </lineage>
</organism>
<reference evidence="1" key="2">
    <citation type="submission" date="2022-01" db="EMBL/GenBank/DDBJ databases">
        <authorList>
            <person name="Hirooka S."/>
            <person name="Miyagishima S.Y."/>
        </authorList>
    </citation>
    <scope>NUCLEOTIDE SEQUENCE</scope>
    <source>
        <strain evidence="1">NBRC 102759</strain>
    </source>
</reference>
<gene>
    <name evidence="1" type="ORF">GpartN1_g3321.t1</name>
    <name evidence="2" type="ORF">GpartN1_g4073.t1</name>
</gene>
<protein>
    <submittedName>
        <fullName evidence="1">Uncharacterized protein</fullName>
    </submittedName>
</protein>
<proteinExistence type="predicted"/>
<name>A0A9C7UQF7_9RHOD</name>
<dbReference type="EMBL" id="BQMJ01000032">
    <property type="protein sequence ID" value="GJQ12282.1"/>
    <property type="molecule type" value="Genomic_DNA"/>
</dbReference>
<keyword evidence="3" id="KW-1185">Reference proteome</keyword>
<dbReference type="AlphaFoldDB" id="A0A9C7UQF7"/>
<dbReference type="Proteomes" id="UP001061958">
    <property type="component" value="Unassembled WGS sequence"/>
</dbReference>
<accession>A0A9C7UQF7</accession>
<comment type="caution">
    <text evidence="1">The sequence shown here is derived from an EMBL/GenBank/DDBJ whole genome shotgun (WGS) entry which is preliminary data.</text>
</comment>
<reference evidence="1" key="1">
    <citation type="journal article" date="2022" name="Proc. Natl. Acad. Sci. U.S.A.">
        <title>Life cycle and functional genomics of the unicellular red alga Galdieria for elucidating algal and plant evolution and industrial use.</title>
        <authorList>
            <person name="Hirooka S."/>
            <person name="Itabashi T."/>
            <person name="Ichinose T.M."/>
            <person name="Onuma R."/>
            <person name="Fujiwara T."/>
            <person name="Yamashita S."/>
            <person name="Jong L.W."/>
            <person name="Tomita R."/>
            <person name="Iwane A.H."/>
            <person name="Miyagishima S.Y."/>
        </authorList>
    </citation>
    <scope>NUCLEOTIDE SEQUENCE</scope>
    <source>
        <strain evidence="1">NBRC 102759</strain>
    </source>
</reference>
<evidence type="ECO:0000313" key="1">
    <source>
        <dbReference type="EMBL" id="GJQ11530.1"/>
    </source>
</evidence>